<dbReference type="InterPro" id="IPR011009">
    <property type="entry name" value="Kinase-like_dom_sf"/>
</dbReference>
<evidence type="ECO:0000256" key="1">
    <source>
        <dbReference type="SAM" id="MobiDB-lite"/>
    </source>
</evidence>
<evidence type="ECO:0000313" key="2">
    <source>
        <dbReference type="EMBL" id="MBM2616480.1"/>
    </source>
</evidence>
<keyword evidence="3" id="KW-1185">Reference proteome</keyword>
<dbReference type="EMBL" id="JAENHP010000003">
    <property type="protein sequence ID" value="MBM2616480.1"/>
    <property type="molecule type" value="Genomic_DNA"/>
</dbReference>
<comment type="caution">
    <text evidence="2">The sequence shown here is derived from an EMBL/GenBank/DDBJ whole genome shotgun (WGS) entry which is preliminary data.</text>
</comment>
<gene>
    <name evidence="2" type="ORF">JIG36_13025</name>
</gene>
<proteinExistence type="predicted"/>
<dbReference type="SUPFAM" id="SSF56112">
    <property type="entry name" value="Protein kinase-like (PK-like)"/>
    <property type="match status" value="1"/>
</dbReference>
<sequence>MPVIDDWCRRWLGSGAAETLFVTGHLSRVAGVRLEDGREVAIKVRAAAPRLRVCTAVQKALWEAGFPCPEPLVGPVRLGGYAATAETLVAPGGLGPEVSPYAELLARLLSIAPPPSAVGSLAPHPPWTAWDHAGPVGSRPSPASGGLWPPPDDRDGDLNAHPSWLDEVGSRARRRLSAHDGAPVIGHGDWEAHNVGEIVLDWDSTIAAPEAVIVGLAAAVWVSGLPGRSEGGATVDESQAFLDAYQGASGRPWTADEIGAAWAAGLWVRAFNAKKAELDSDDAEPRRSPLTEAEAAERLRLAAA</sequence>
<accession>A0ABS2A9H1</accession>
<reference evidence="2 3" key="1">
    <citation type="submission" date="2021-01" db="EMBL/GenBank/DDBJ databases">
        <title>Actinoplanes sp. nov. LDG1-06 isolated from lichen.</title>
        <authorList>
            <person name="Saeng-In P."/>
            <person name="Phongsopitanun W."/>
            <person name="Kanchanasin P."/>
            <person name="Yuki M."/>
            <person name="Kudo T."/>
            <person name="Ohkuma M."/>
            <person name="Tanasupawat S."/>
        </authorList>
    </citation>
    <scope>NUCLEOTIDE SEQUENCE [LARGE SCALE GENOMIC DNA]</scope>
    <source>
        <strain evidence="2 3">LDG1-06</strain>
    </source>
</reference>
<protein>
    <recommendedName>
        <fullName evidence="4">Aminoglycoside phosphotransferase domain-containing protein</fullName>
    </recommendedName>
</protein>
<organism evidence="2 3">
    <name type="scientific">Paractinoplanes ovalisporus</name>
    <dbReference type="NCBI Taxonomy" id="2810368"/>
    <lineage>
        <taxon>Bacteria</taxon>
        <taxon>Bacillati</taxon>
        <taxon>Actinomycetota</taxon>
        <taxon>Actinomycetes</taxon>
        <taxon>Micromonosporales</taxon>
        <taxon>Micromonosporaceae</taxon>
        <taxon>Paractinoplanes</taxon>
    </lineage>
</organism>
<evidence type="ECO:0008006" key="4">
    <source>
        <dbReference type="Google" id="ProtNLM"/>
    </source>
</evidence>
<feature type="region of interest" description="Disordered" evidence="1">
    <location>
        <begin position="129"/>
        <end position="163"/>
    </location>
</feature>
<dbReference type="RefSeq" id="WP_203376369.1">
    <property type="nucleotide sequence ID" value="NZ_JAENHP010000003.1"/>
</dbReference>
<evidence type="ECO:0000313" key="3">
    <source>
        <dbReference type="Proteomes" id="UP000632138"/>
    </source>
</evidence>
<dbReference type="Proteomes" id="UP000632138">
    <property type="component" value="Unassembled WGS sequence"/>
</dbReference>
<name>A0ABS2A9H1_9ACTN</name>